<keyword evidence="1" id="KW-0732">Signal</keyword>
<evidence type="ECO:0000256" key="1">
    <source>
        <dbReference type="SAM" id="SignalP"/>
    </source>
</evidence>
<dbReference type="KEGG" id="psco:LY89DRAFT_610274"/>
<dbReference type="Pfam" id="PF10281">
    <property type="entry name" value="Ish1"/>
    <property type="match status" value="7"/>
</dbReference>
<proteinExistence type="predicted"/>
<dbReference type="Proteomes" id="UP000070700">
    <property type="component" value="Unassembled WGS sequence"/>
</dbReference>
<evidence type="ECO:0008006" key="4">
    <source>
        <dbReference type="Google" id="ProtNLM"/>
    </source>
</evidence>
<accession>A0A194XJI9</accession>
<protein>
    <recommendedName>
        <fullName evidence="4">Stress response protein ish1</fullName>
    </recommendedName>
</protein>
<reference evidence="2 3" key="1">
    <citation type="submission" date="2015-10" db="EMBL/GenBank/DDBJ databases">
        <title>Full genome of DAOMC 229536 Phialocephala scopiformis, a fungal endophyte of spruce producing the potent anti-insectan compound rugulosin.</title>
        <authorList>
            <consortium name="DOE Joint Genome Institute"/>
            <person name="Walker A.K."/>
            <person name="Frasz S.L."/>
            <person name="Seifert K.A."/>
            <person name="Miller J.D."/>
            <person name="Mondo S.J."/>
            <person name="Labutti K."/>
            <person name="Lipzen A."/>
            <person name="Dockter R."/>
            <person name="Kennedy M."/>
            <person name="Grigoriev I.V."/>
            <person name="Spatafora J.W."/>
        </authorList>
    </citation>
    <scope>NUCLEOTIDE SEQUENCE [LARGE SCALE GENOMIC DNA]</scope>
    <source>
        <strain evidence="2 3">CBS 120377</strain>
    </source>
</reference>
<dbReference type="EMBL" id="KQ947409">
    <property type="protein sequence ID" value="KUJ20296.1"/>
    <property type="molecule type" value="Genomic_DNA"/>
</dbReference>
<evidence type="ECO:0000313" key="3">
    <source>
        <dbReference type="Proteomes" id="UP000070700"/>
    </source>
</evidence>
<dbReference type="InParanoid" id="A0A194XJI9"/>
<dbReference type="AlphaFoldDB" id="A0A194XJI9"/>
<feature type="signal peptide" evidence="1">
    <location>
        <begin position="1"/>
        <end position="19"/>
    </location>
</feature>
<dbReference type="FunCoup" id="A0A194XJI9">
    <property type="interactions" value="117"/>
</dbReference>
<dbReference type="RefSeq" id="XP_018074651.1">
    <property type="nucleotide sequence ID" value="XM_018210546.1"/>
</dbReference>
<dbReference type="InterPro" id="IPR018803">
    <property type="entry name" value="Ish1/Msc1-like"/>
</dbReference>
<organism evidence="2 3">
    <name type="scientific">Mollisia scopiformis</name>
    <name type="common">Conifer needle endophyte fungus</name>
    <name type="synonym">Phialocephala scopiformis</name>
    <dbReference type="NCBI Taxonomy" id="149040"/>
    <lineage>
        <taxon>Eukaryota</taxon>
        <taxon>Fungi</taxon>
        <taxon>Dikarya</taxon>
        <taxon>Ascomycota</taxon>
        <taxon>Pezizomycotina</taxon>
        <taxon>Leotiomycetes</taxon>
        <taxon>Helotiales</taxon>
        <taxon>Mollisiaceae</taxon>
        <taxon>Mollisia</taxon>
    </lineage>
</organism>
<dbReference type="OrthoDB" id="2527403at2759"/>
<gene>
    <name evidence="2" type="ORF">LY89DRAFT_610274</name>
</gene>
<dbReference type="STRING" id="149040.A0A194XJI9"/>
<feature type="chain" id="PRO_5008268313" description="Stress response protein ish1" evidence="1">
    <location>
        <begin position="20"/>
        <end position="572"/>
    </location>
</feature>
<dbReference type="GeneID" id="28820272"/>
<name>A0A194XJI9_MOLSC</name>
<keyword evidence="3" id="KW-1185">Reference proteome</keyword>
<evidence type="ECO:0000313" key="2">
    <source>
        <dbReference type="EMBL" id="KUJ20296.1"/>
    </source>
</evidence>
<sequence length="572" mass="62562">MKFFSQLLVLGLAAEATVASSWFSKAVYNKWHETELERWLSDHNVPYPTPADRKDLENLVKDNWQSKVAQPYNDWEAPQLSSFLQQKGVEVKESAAANKDGLIAQVKNSWYETEDKSEDAWSSVKDWIFDSWTESSLKAFADKHGIPVPQPRARDTLLQKLRSNYETVAKKAGETASYPGNWLYESWSESDLKEWLDSHGIPAPQPTTRDKLIASVRRNARVASLKMADMQASASKSAADATQTLSDKLLDSWSDSQIKEWADKNGIKVPQGSKRNELLAIARKHRAQLTGDNASYSAKSAASKASASGASAFGAATSSAGNQYAKATDDAQLKAEDAFNSITSTWSESRLKAYLDSRGVPVPQSGKKDELLAAVRLNRHKAATGWSAWTFDTWTLENLKAYLASSGNKAAEKASNQAGATREQLVSAAQDAYASASKTGGTSYASVTSYLAKQTDAAKDSVFDTWSESELKNYLDSYGFNVPQGSTKNQLIAWARNQRNYFQYGTTTPQGTLWAKLQEGASWVMNQLSIGAAAGRKQAEVAGDSVKEGATYATNRAGEAAQKAGDKIKEEL</sequence>